<keyword evidence="5" id="KW-0479">Metal-binding</keyword>
<dbReference type="InterPro" id="IPR006127">
    <property type="entry name" value="ZnuA-like"/>
</dbReference>
<dbReference type="CDD" id="cd01019">
    <property type="entry name" value="ZnuA"/>
    <property type="match status" value="1"/>
</dbReference>
<evidence type="ECO:0000256" key="6">
    <source>
        <dbReference type="ARBA" id="ARBA00022729"/>
    </source>
</evidence>
<feature type="compositionally biased region" description="Basic and acidic residues" evidence="12">
    <location>
        <begin position="158"/>
        <end position="188"/>
    </location>
</feature>
<dbReference type="PROSITE" id="PS51257">
    <property type="entry name" value="PROKAR_LIPOPROTEIN"/>
    <property type="match status" value="1"/>
</dbReference>
<feature type="signal peptide" evidence="13">
    <location>
        <begin position="1"/>
        <end position="22"/>
    </location>
</feature>
<evidence type="ECO:0000256" key="13">
    <source>
        <dbReference type="SAM" id="SignalP"/>
    </source>
</evidence>
<protein>
    <recommendedName>
        <fullName evidence="3">High-affinity zinc uptake system protein ZnuA</fullName>
    </recommendedName>
</protein>
<dbReference type="Proteomes" id="UP001597322">
    <property type="component" value="Unassembled WGS sequence"/>
</dbReference>
<evidence type="ECO:0000256" key="8">
    <source>
        <dbReference type="ARBA" id="ARBA00022833"/>
    </source>
</evidence>
<dbReference type="InterPro" id="IPR050492">
    <property type="entry name" value="Bact_metal-bind_prot9"/>
</dbReference>
<sequence length="364" mass="39091">MKILPASLFAFTMLSCATPVLAAPEVVVSIKPIHSLVAGVMQGVGEPKLIVQGAASPHTYSMKPSNAQTLEKADIVFWVGINLETFLDKPLDALGKKAKVVSLADSPNVSLLPLRQGGTFETHQHEAEDGDAHDHAGAHGHAEAHKDAGAHKHNHAHQHAEADGHKHGDHGHDHDAHNHDDHGDHDDHNHSRFDMHMWLDPHNAKAMVKEIEATLSASDSANAAAYKKNAEALIARIDQMDTDIATKLAPVKDKPSVVFHDAYQYFERHYGLNVVGSITVSPETAPGAARLSEIQAKLKTLNAGCVFAEPQFQPKLIEVVTAGTKAKSGTLDPEGATLKEGPDLYFQLMQGLSSSMADCLTKAS</sequence>
<name>A0ABW4LYN1_9HYPH</name>
<keyword evidence="15" id="KW-1185">Reference proteome</keyword>
<evidence type="ECO:0000256" key="7">
    <source>
        <dbReference type="ARBA" id="ARBA00022764"/>
    </source>
</evidence>
<dbReference type="EMBL" id="JBHUEQ010000003">
    <property type="protein sequence ID" value="MFD1744160.1"/>
    <property type="molecule type" value="Genomic_DNA"/>
</dbReference>
<evidence type="ECO:0000256" key="5">
    <source>
        <dbReference type="ARBA" id="ARBA00022723"/>
    </source>
</evidence>
<evidence type="ECO:0000313" key="14">
    <source>
        <dbReference type="EMBL" id="MFD1744160.1"/>
    </source>
</evidence>
<feature type="compositionally biased region" description="Basic and acidic residues" evidence="12">
    <location>
        <begin position="122"/>
        <end position="150"/>
    </location>
</feature>
<dbReference type="SUPFAM" id="SSF53807">
    <property type="entry name" value="Helical backbone' metal receptor"/>
    <property type="match status" value="1"/>
</dbReference>
<feature type="chain" id="PRO_5045222105" description="High-affinity zinc uptake system protein ZnuA" evidence="13">
    <location>
        <begin position="23"/>
        <end position="364"/>
    </location>
</feature>
<gene>
    <name evidence="14" type="ORF">ACFSE1_01685</name>
</gene>
<reference evidence="15" key="1">
    <citation type="journal article" date="2019" name="Int. J. Syst. Evol. Microbiol.">
        <title>The Global Catalogue of Microorganisms (GCM) 10K type strain sequencing project: providing services to taxonomists for standard genome sequencing and annotation.</title>
        <authorList>
            <consortium name="The Broad Institute Genomics Platform"/>
            <consortium name="The Broad Institute Genome Sequencing Center for Infectious Disease"/>
            <person name="Wu L."/>
            <person name="Ma J."/>
        </authorList>
    </citation>
    <scope>NUCLEOTIDE SEQUENCE [LARGE SCALE GENOMIC DNA]</scope>
    <source>
        <strain evidence="15">CG52</strain>
    </source>
</reference>
<organism evidence="14 15">
    <name type="scientific">Rhizobium helianthi</name>
    <dbReference type="NCBI Taxonomy" id="1132695"/>
    <lineage>
        <taxon>Bacteria</taxon>
        <taxon>Pseudomonadati</taxon>
        <taxon>Pseudomonadota</taxon>
        <taxon>Alphaproteobacteria</taxon>
        <taxon>Hyphomicrobiales</taxon>
        <taxon>Rhizobiaceae</taxon>
        <taxon>Rhizobium/Agrobacterium group</taxon>
        <taxon>Rhizobium</taxon>
    </lineage>
</organism>
<evidence type="ECO:0000256" key="4">
    <source>
        <dbReference type="ARBA" id="ARBA00022448"/>
    </source>
</evidence>
<evidence type="ECO:0000256" key="3">
    <source>
        <dbReference type="ARBA" id="ARBA00015915"/>
    </source>
</evidence>
<keyword evidence="9" id="KW-0864">Zinc transport</keyword>
<keyword evidence="4" id="KW-0813">Transport</keyword>
<comment type="similarity">
    <text evidence="2">Belongs to the bacterial solute-binding protein 9 family.</text>
</comment>
<evidence type="ECO:0000313" key="15">
    <source>
        <dbReference type="Proteomes" id="UP001597322"/>
    </source>
</evidence>
<evidence type="ECO:0000256" key="10">
    <source>
        <dbReference type="ARBA" id="ARBA00023065"/>
    </source>
</evidence>
<dbReference type="Gene3D" id="3.40.50.1980">
    <property type="entry name" value="Nitrogenase molybdenum iron protein domain"/>
    <property type="match status" value="2"/>
</dbReference>
<keyword evidence="10" id="KW-0406">Ion transport</keyword>
<dbReference type="InterPro" id="IPR035520">
    <property type="entry name" value="ZnuA"/>
</dbReference>
<evidence type="ECO:0000256" key="9">
    <source>
        <dbReference type="ARBA" id="ARBA00022906"/>
    </source>
</evidence>
<dbReference type="PANTHER" id="PTHR42953:SF3">
    <property type="entry name" value="HIGH-AFFINITY ZINC UPTAKE SYSTEM PROTEIN ZNUA"/>
    <property type="match status" value="1"/>
</dbReference>
<evidence type="ECO:0000256" key="1">
    <source>
        <dbReference type="ARBA" id="ARBA00004418"/>
    </source>
</evidence>
<evidence type="ECO:0000256" key="2">
    <source>
        <dbReference type="ARBA" id="ARBA00011028"/>
    </source>
</evidence>
<keyword evidence="6 13" id="KW-0732">Signal</keyword>
<comment type="subcellular location">
    <subcellularLocation>
        <location evidence="1">Periplasm</location>
    </subcellularLocation>
</comment>
<dbReference type="RefSeq" id="WP_377395616.1">
    <property type="nucleotide sequence ID" value="NZ_JBHUEQ010000003.1"/>
</dbReference>
<evidence type="ECO:0000256" key="11">
    <source>
        <dbReference type="ARBA" id="ARBA00023157"/>
    </source>
</evidence>
<dbReference type="Pfam" id="PF01297">
    <property type="entry name" value="ZnuA"/>
    <property type="match status" value="1"/>
</dbReference>
<evidence type="ECO:0000256" key="12">
    <source>
        <dbReference type="SAM" id="MobiDB-lite"/>
    </source>
</evidence>
<keyword evidence="8" id="KW-0862">Zinc</keyword>
<comment type="caution">
    <text evidence="14">The sequence shown here is derived from an EMBL/GenBank/DDBJ whole genome shotgun (WGS) entry which is preliminary data.</text>
</comment>
<dbReference type="PANTHER" id="PTHR42953">
    <property type="entry name" value="HIGH-AFFINITY ZINC UPTAKE SYSTEM PROTEIN ZNUA-RELATED"/>
    <property type="match status" value="1"/>
</dbReference>
<accession>A0ABW4LYN1</accession>
<proteinExistence type="inferred from homology"/>
<feature type="region of interest" description="Disordered" evidence="12">
    <location>
        <begin position="122"/>
        <end position="188"/>
    </location>
</feature>
<keyword evidence="11" id="KW-1015">Disulfide bond</keyword>
<keyword evidence="7" id="KW-0574">Periplasm</keyword>